<dbReference type="SUPFAM" id="SSF51735">
    <property type="entry name" value="NAD(P)-binding Rossmann-fold domains"/>
    <property type="match status" value="1"/>
</dbReference>
<accession>C0GFD5</accession>
<protein>
    <submittedName>
        <fullName evidence="2">Ketopantoate reductase ApbA/PanE domain protein</fullName>
    </submittedName>
</protein>
<dbReference type="GO" id="GO:0005737">
    <property type="term" value="C:cytoplasm"/>
    <property type="evidence" value="ECO:0007669"/>
    <property type="project" value="TreeGrafter"/>
</dbReference>
<organism evidence="2 3">
    <name type="scientific">Dethiobacter alkaliphilus AHT 1</name>
    <dbReference type="NCBI Taxonomy" id="555088"/>
    <lineage>
        <taxon>Bacteria</taxon>
        <taxon>Bacillati</taxon>
        <taxon>Bacillota</taxon>
        <taxon>Dethiobacteria</taxon>
        <taxon>Dethiobacterales</taxon>
        <taxon>Dethiobacteraceae</taxon>
        <taxon>Dethiobacter</taxon>
    </lineage>
</organism>
<reference evidence="2 3" key="1">
    <citation type="submission" date="2009-02" db="EMBL/GenBank/DDBJ databases">
        <title>Sequencing of the draft genome and assembly of Dethiobacter alkaliphilus AHT 1.</title>
        <authorList>
            <consortium name="US DOE Joint Genome Institute (JGI-PGF)"/>
            <person name="Lucas S."/>
            <person name="Copeland A."/>
            <person name="Lapidus A."/>
            <person name="Glavina del Rio T."/>
            <person name="Dalin E."/>
            <person name="Tice H."/>
            <person name="Bruce D."/>
            <person name="Goodwin L."/>
            <person name="Pitluck S."/>
            <person name="Larimer F."/>
            <person name="Land M.L."/>
            <person name="Hauser L."/>
            <person name="Muyzer G."/>
        </authorList>
    </citation>
    <scope>NUCLEOTIDE SEQUENCE [LARGE SCALE GENOMIC DNA]</scope>
    <source>
        <strain evidence="2 3">AHT 1</strain>
    </source>
</reference>
<proteinExistence type="predicted"/>
<name>C0GFD5_DETAL</name>
<evidence type="ECO:0000313" key="2">
    <source>
        <dbReference type="EMBL" id="EEG77895.1"/>
    </source>
</evidence>
<dbReference type="RefSeq" id="WP_008515778.1">
    <property type="nucleotide sequence ID" value="NZ_ACJM01000005.1"/>
</dbReference>
<dbReference type="STRING" id="555088.DealDRAFT_1194"/>
<dbReference type="InterPro" id="IPR036291">
    <property type="entry name" value="NAD(P)-bd_dom_sf"/>
</dbReference>
<evidence type="ECO:0000259" key="1">
    <source>
        <dbReference type="Pfam" id="PF02558"/>
    </source>
</evidence>
<dbReference type="InterPro" id="IPR051402">
    <property type="entry name" value="KPR-Related"/>
</dbReference>
<dbReference type="Gene3D" id="3.40.50.720">
    <property type="entry name" value="NAD(P)-binding Rossmann-like Domain"/>
    <property type="match status" value="1"/>
</dbReference>
<feature type="domain" description="Ketopantoate reductase N-terminal" evidence="1">
    <location>
        <begin position="7"/>
        <end position="153"/>
    </location>
</feature>
<dbReference type="eggNOG" id="COG1893">
    <property type="taxonomic scope" value="Bacteria"/>
</dbReference>
<dbReference type="EMBL" id="ACJM01000005">
    <property type="protein sequence ID" value="EEG77895.1"/>
    <property type="molecule type" value="Genomic_DNA"/>
</dbReference>
<dbReference type="Pfam" id="PF02558">
    <property type="entry name" value="ApbA"/>
    <property type="match status" value="1"/>
</dbReference>
<dbReference type="InterPro" id="IPR013332">
    <property type="entry name" value="KPR_N"/>
</dbReference>
<dbReference type="AlphaFoldDB" id="C0GFD5"/>
<dbReference type="PANTHER" id="PTHR21708:SF26">
    <property type="entry name" value="2-DEHYDROPANTOATE 2-REDUCTASE"/>
    <property type="match status" value="1"/>
</dbReference>
<gene>
    <name evidence="2" type="ORF">DealDRAFT_1194</name>
</gene>
<sequence>MERMKVLFFGAGVLGSLYAAKLHEAGIDVTIVARGSRLADIKKHGIVLEEFKSGKRTSTPVKVLDHMPKEEHFDVCIVLIQKNQLESALPTLATNLHIPTFLFMNNTAQGPKAMIDALGEDRVIMGHVNAGGERSGHVVHYMVAEKMTLGELDGRMSPRLAKIADTFKKAGFPVAISKNIDSWKRYHVAIAVAMAGAIYMAGSCNYQLAKNKVMVKTCWHGMKEGFKALNDLGFPMDPPKLRWAILIPDFIIVPLLQKVLGSDLFDIGGARHCRNAREEMTELSEELFALIEKSAVSTPALMELKRYFDPSVPPAIKGP</sequence>
<dbReference type="PANTHER" id="PTHR21708">
    <property type="entry name" value="PROBABLE 2-DEHYDROPANTOATE 2-REDUCTASE"/>
    <property type="match status" value="1"/>
</dbReference>
<keyword evidence="3" id="KW-1185">Reference proteome</keyword>
<evidence type="ECO:0000313" key="3">
    <source>
        <dbReference type="Proteomes" id="UP000006443"/>
    </source>
</evidence>
<dbReference type="Proteomes" id="UP000006443">
    <property type="component" value="Unassembled WGS sequence"/>
</dbReference>
<comment type="caution">
    <text evidence="2">The sequence shown here is derived from an EMBL/GenBank/DDBJ whole genome shotgun (WGS) entry which is preliminary data.</text>
</comment>
<dbReference type="OrthoDB" id="9772736at2"/>